<evidence type="ECO:0000256" key="4">
    <source>
        <dbReference type="ARBA" id="ARBA00022729"/>
    </source>
</evidence>
<dbReference type="SMART" id="SM00020">
    <property type="entry name" value="Tryp_SPc"/>
    <property type="match status" value="1"/>
</dbReference>
<dbReference type="InterPro" id="IPR043504">
    <property type="entry name" value="Peptidase_S1_PA_chymotrypsin"/>
</dbReference>
<evidence type="ECO:0000256" key="12">
    <source>
        <dbReference type="SAM" id="SignalP"/>
    </source>
</evidence>
<dbReference type="Gene3D" id="2.40.10.10">
    <property type="entry name" value="Trypsin-like serine proteases"/>
    <property type="match status" value="1"/>
</dbReference>
<dbReference type="PANTHER" id="PTHR24264">
    <property type="entry name" value="TRYPSIN-RELATED"/>
    <property type="match status" value="1"/>
</dbReference>
<dbReference type="GO" id="GO:0004252">
    <property type="term" value="F:serine-type endopeptidase activity"/>
    <property type="evidence" value="ECO:0007669"/>
    <property type="project" value="UniProtKB-EC"/>
</dbReference>
<evidence type="ECO:0000256" key="11">
    <source>
        <dbReference type="RuleBase" id="RU363034"/>
    </source>
</evidence>
<keyword evidence="8" id="KW-1015">Disulfide bond</keyword>
<evidence type="ECO:0000256" key="2">
    <source>
        <dbReference type="ARBA" id="ARBA00022525"/>
    </source>
</evidence>
<dbReference type="PROSITE" id="PS00134">
    <property type="entry name" value="TRYPSIN_HIS"/>
    <property type="match status" value="1"/>
</dbReference>
<dbReference type="MEROPS" id="S01.130"/>
<comment type="subcellular location">
    <subcellularLocation>
        <location evidence="1">Secreted</location>
    </subcellularLocation>
</comment>
<feature type="signal peptide" evidence="12">
    <location>
        <begin position="1"/>
        <end position="16"/>
    </location>
</feature>
<name>E7CCH2_9DIPT</name>
<evidence type="ECO:0000256" key="1">
    <source>
        <dbReference type="ARBA" id="ARBA00004613"/>
    </source>
</evidence>
<dbReference type="CDD" id="cd00190">
    <property type="entry name" value="Tryp_SPc"/>
    <property type="match status" value="1"/>
</dbReference>
<accession>E7CCH2</accession>
<proteinExistence type="evidence at transcript level"/>
<dbReference type="PROSITE" id="PS50240">
    <property type="entry name" value="TRYPSIN_DOM"/>
    <property type="match status" value="1"/>
</dbReference>
<dbReference type="SUPFAM" id="SSF50494">
    <property type="entry name" value="Trypsin-like serine proteases"/>
    <property type="match status" value="1"/>
</dbReference>
<evidence type="ECO:0000313" key="14">
    <source>
        <dbReference type="EMBL" id="ADR80134.1"/>
    </source>
</evidence>
<dbReference type="InterPro" id="IPR033116">
    <property type="entry name" value="TRYPSIN_SER"/>
</dbReference>
<evidence type="ECO:0000256" key="3">
    <source>
        <dbReference type="ARBA" id="ARBA00022670"/>
    </source>
</evidence>
<sequence>MFKLLLIGFVIGLASASPVDVRLIVGGFETSIEEQPWQVSLQVGTSHNCGGSIIGKEWVLTAAHCTNSTGSYYVRVGSSRYASGGSTIKVKKVYRHEKYNASITDFDFSLLELAEPLSFGDAVKPIALPSEDIKIADGVEVLVSGWGATHNSSDSNEVLRAVYIPIANQEYCSEQYKYLGRPITDRMICAGFVKGDKSPCYGDSGGPLSVESDGDRVVIGVVSWGKIVVRQTILESLVELHPFVHGLKVYREFNRLKS</sequence>
<keyword evidence="3 11" id="KW-0645">Protease</keyword>
<dbReference type="PROSITE" id="PS00135">
    <property type="entry name" value="TRYPSIN_SER"/>
    <property type="match status" value="1"/>
</dbReference>
<evidence type="ECO:0000256" key="10">
    <source>
        <dbReference type="ARBA" id="ARBA00038868"/>
    </source>
</evidence>
<dbReference type="AlphaFoldDB" id="E7CCH2"/>
<dbReference type="InterPro" id="IPR050127">
    <property type="entry name" value="Serine_Proteases_S1"/>
</dbReference>
<dbReference type="InterPro" id="IPR018114">
    <property type="entry name" value="TRYPSIN_HIS"/>
</dbReference>
<keyword evidence="5 11" id="KW-0378">Hydrolase</keyword>
<dbReference type="EC" id="3.4.21.4" evidence="10"/>
<feature type="chain" id="PRO_5003216286" description="trypsin" evidence="12">
    <location>
        <begin position="17"/>
        <end position="258"/>
    </location>
</feature>
<gene>
    <name evidence="14" type="primary">PROT-1</name>
</gene>
<organism evidence="14">
    <name type="scientific">Sitodiplosis mosellana</name>
    <name type="common">orange wheat blossom midge</name>
    <dbReference type="NCBI Taxonomy" id="263140"/>
    <lineage>
        <taxon>Eukaryota</taxon>
        <taxon>Metazoa</taxon>
        <taxon>Ecdysozoa</taxon>
        <taxon>Arthropoda</taxon>
        <taxon>Hexapoda</taxon>
        <taxon>Insecta</taxon>
        <taxon>Pterygota</taxon>
        <taxon>Neoptera</taxon>
        <taxon>Endopterygota</taxon>
        <taxon>Diptera</taxon>
        <taxon>Nematocera</taxon>
        <taxon>Sciaroidea</taxon>
        <taxon>Cecidomyiidae</taxon>
        <taxon>Sitodiplosis</taxon>
    </lineage>
</organism>
<evidence type="ECO:0000256" key="6">
    <source>
        <dbReference type="ARBA" id="ARBA00022825"/>
    </source>
</evidence>
<evidence type="ECO:0000256" key="5">
    <source>
        <dbReference type="ARBA" id="ARBA00022801"/>
    </source>
</evidence>
<evidence type="ECO:0000259" key="13">
    <source>
        <dbReference type="PROSITE" id="PS50240"/>
    </source>
</evidence>
<dbReference type="InterPro" id="IPR001254">
    <property type="entry name" value="Trypsin_dom"/>
</dbReference>
<reference evidence="14" key="1">
    <citation type="journal article" date="2010" name="Can. Entomol.">
        <title>Gene Characterization of Two Digestive Serine Proteases in Sitodiplosis mosellana: Implications for Alternative Control Strategies.</title>
        <authorList>
            <person name="Arrueta L.D."/>
            <person name="Shukle R.H."/>
            <person name="Wise I.L."/>
            <person name="Mittapalli O."/>
        </authorList>
    </citation>
    <scope>NUCLEOTIDE SEQUENCE</scope>
</reference>
<evidence type="ECO:0000256" key="8">
    <source>
        <dbReference type="ARBA" id="ARBA00023157"/>
    </source>
</evidence>
<keyword evidence="7" id="KW-0865">Zymogen</keyword>
<keyword evidence="6 11" id="KW-0720">Serine protease</keyword>
<dbReference type="InterPro" id="IPR001314">
    <property type="entry name" value="Peptidase_S1A"/>
</dbReference>
<dbReference type="PRINTS" id="PR00722">
    <property type="entry name" value="CHYMOTRYPSIN"/>
</dbReference>
<comment type="similarity">
    <text evidence="9">Belongs to the peptidase S1 family. CLIP subfamily.</text>
</comment>
<dbReference type="Pfam" id="PF00089">
    <property type="entry name" value="Trypsin"/>
    <property type="match status" value="1"/>
</dbReference>
<keyword evidence="4 12" id="KW-0732">Signal</keyword>
<evidence type="ECO:0000256" key="9">
    <source>
        <dbReference type="ARBA" id="ARBA00024195"/>
    </source>
</evidence>
<dbReference type="EMBL" id="GU942436">
    <property type="protein sequence ID" value="ADR80134.1"/>
    <property type="molecule type" value="mRNA"/>
</dbReference>
<dbReference type="GO" id="GO:0006508">
    <property type="term" value="P:proteolysis"/>
    <property type="evidence" value="ECO:0007669"/>
    <property type="project" value="UniProtKB-KW"/>
</dbReference>
<dbReference type="PANTHER" id="PTHR24264:SF65">
    <property type="entry name" value="SRCR DOMAIN-CONTAINING PROTEIN"/>
    <property type="match status" value="1"/>
</dbReference>
<dbReference type="InterPro" id="IPR009003">
    <property type="entry name" value="Peptidase_S1_PA"/>
</dbReference>
<evidence type="ECO:0000256" key="7">
    <source>
        <dbReference type="ARBA" id="ARBA00023145"/>
    </source>
</evidence>
<keyword evidence="2" id="KW-0964">Secreted</keyword>
<dbReference type="GO" id="GO:0005615">
    <property type="term" value="C:extracellular space"/>
    <property type="evidence" value="ECO:0007669"/>
    <property type="project" value="TreeGrafter"/>
</dbReference>
<feature type="domain" description="Peptidase S1" evidence="13">
    <location>
        <begin position="24"/>
        <end position="258"/>
    </location>
</feature>
<protein>
    <recommendedName>
        <fullName evidence="10">trypsin</fullName>
        <ecNumber evidence="10">3.4.21.4</ecNumber>
    </recommendedName>
</protein>
<dbReference type="FunFam" id="2.40.10.10:FF:000077">
    <property type="entry name" value="Predicted protein"/>
    <property type="match status" value="1"/>
</dbReference>